<feature type="transmembrane region" description="Helical" evidence="1">
    <location>
        <begin position="62"/>
        <end position="89"/>
    </location>
</feature>
<dbReference type="RefSeq" id="WP_237230401.1">
    <property type="nucleotide sequence ID" value="NZ_JAKKDV010000001.1"/>
</dbReference>
<dbReference type="Pfam" id="PF11188">
    <property type="entry name" value="DUF2975"/>
    <property type="match status" value="1"/>
</dbReference>
<evidence type="ECO:0000313" key="2">
    <source>
        <dbReference type="EMBL" id="MCF7559735.1"/>
    </source>
</evidence>
<protein>
    <submittedName>
        <fullName evidence="2">DUF2975 domain-containing protein</fullName>
    </submittedName>
</protein>
<feature type="transmembrane region" description="Helical" evidence="1">
    <location>
        <begin position="145"/>
        <end position="163"/>
    </location>
</feature>
<accession>A0ABS9IHW9</accession>
<dbReference type="EMBL" id="JAKKDV010000001">
    <property type="protein sequence ID" value="MCF7559735.1"/>
    <property type="molecule type" value="Genomic_DNA"/>
</dbReference>
<evidence type="ECO:0000313" key="3">
    <source>
        <dbReference type="Proteomes" id="UP001200022"/>
    </source>
</evidence>
<keyword evidence="1" id="KW-1133">Transmembrane helix</keyword>
<sequence>MKTNQVLKTMKVLSWIIFIGLCIKSGAMLIVFLVSLVVNNVVSTDLYQGLDFIELYNFSKSHYSVFVILIILISMIKAYLFYLVVRIFFKINFNKPFSLNVANLICKISHVAFSIGVVAFVANIYNTWLISKDAVTRLHWPIQEYLFMAGIIFIIAFVFKRGIEIQSENDLTI</sequence>
<keyword evidence="1" id="KW-0472">Membrane</keyword>
<dbReference type="Proteomes" id="UP001200022">
    <property type="component" value="Unassembled WGS sequence"/>
</dbReference>
<evidence type="ECO:0000256" key="1">
    <source>
        <dbReference type="SAM" id="Phobius"/>
    </source>
</evidence>
<keyword evidence="1" id="KW-0812">Transmembrane</keyword>
<proteinExistence type="predicted"/>
<reference evidence="2 3" key="1">
    <citation type="submission" date="2022-01" db="EMBL/GenBank/DDBJ databases">
        <title>Draft genome sequence of Sabulilitoribacter multivorans KCTC 32326.</title>
        <authorList>
            <person name="Oh J.-S."/>
        </authorList>
    </citation>
    <scope>NUCLEOTIDE SEQUENCE [LARGE SCALE GENOMIC DNA]</scope>
    <source>
        <strain evidence="2 3">M-M16</strain>
    </source>
</reference>
<gene>
    <name evidence="2" type="ORF">L3X39_03730</name>
</gene>
<keyword evidence="3" id="KW-1185">Reference proteome</keyword>
<dbReference type="InterPro" id="IPR021354">
    <property type="entry name" value="DUF2975"/>
</dbReference>
<name>A0ABS9IHW9_9FLAO</name>
<comment type="caution">
    <text evidence="2">The sequence shown here is derived from an EMBL/GenBank/DDBJ whole genome shotgun (WGS) entry which is preliminary data.</text>
</comment>
<feature type="transmembrane region" description="Helical" evidence="1">
    <location>
        <begin position="12"/>
        <end position="42"/>
    </location>
</feature>
<feature type="transmembrane region" description="Helical" evidence="1">
    <location>
        <begin position="101"/>
        <end position="125"/>
    </location>
</feature>
<organism evidence="2 3">
    <name type="scientific">Flaviramulus multivorans</name>
    <dbReference type="NCBI Taxonomy" id="1304750"/>
    <lineage>
        <taxon>Bacteria</taxon>
        <taxon>Pseudomonadati</taxon>
        <taxon>Bacteroidota</taxon>
        <taxon>Flavobacteriia</taxon>
        <taxon>Flavobacteriales</taxon>
        <taxon>Flavobacteriaceae</taxon>
        <taxon>Flaviramulus</taxon>
    </lineage>
</organism>